<dbReference type="EMBL" id="NHYE01005457">
    <property type="protein sequence ID" value="PPQ72448.1"/>
    <property type="molecule type" value="Genomic_DNA"/>
</dbReference>
<protein>
    <recommendedName>
        <fullName evidence="4">CBM1 domain-containing protein</fullName>
    </recommendedName>
</protein>
<dbReference type="OrthoDB" id="2119228at2759"/>
<feature type="domain" description="CBM1" evidence="4">
    <location>
        <begin position="28"/>
        <end position="64"/>
    </location>
</feature>
<dbReference type="GO" id="GO:0005576">
    <property type="term" value="C:extracellular region"/>
    <property type="evidence" value="ECO:0007669"/>
    <property type="project" value="InterPro"/>
</dbReference>
<feature type="region of interest" description="Disordered" evidence="2">
    <location>
        <begin position="68"/>
        <end position="94"/>
    </location>
</feature>
<dbReference type="PROSITE" id="PS00562">
    <property type="entry name" value="CBM1_1"/>
    <property type="match status" value="1"/>
</dbReference>
<dbReference type="PROSITE" id="PS51164">
    <property type="entry name" value="CBM1_2"/>
    <property type="match status" value="1"/>
</dbReference>
<evidence type="ECO:0000313" key="5">
    <source>
        <dbReference type="EMBL" id="PPQ72448.1"/>
    </source>
</evidence>
<dbReference type="GO" id="GO:0005975">
    <property type="term" value="P:carbohydrate metabolic process"/>
    <property type="evidence" value="ECO:0007669"/>
    <property type="project" value="InterPro"/>
</dbReference>
<dbReference type="Pfam" id="PF00734">
    <property type="entry name" value="CBM_1"/>
    <property type="match status" value="1"/>
</dbReference>
<dbReference type="AlphaFoldDB" id="A0A409W1U4"/>
<organism evidence="5 6">
    <name type="scientific">Gymnopilus dilepis</name>
    <dbReference type="NCBI Taxonomy" id="231916"/>
    <lineage>
        <taxon>Eukaryota</taxon>
        <taxon>Fungi</taxon>
        <taxon>Dikarya</taxon>
        <taxon>Basidiomycota</taxon>
        <taxon>Agaricomycotina</taxon>
        <taxon>Agaricomycetes</taxon>
        <taxon>Agaricomycetidae</taxon>
        <taxon>Agaricales</taxon>
        <taxon>Agaricineae</taxon>
        <taxon>Hymenogastraceae</taxon>
        <taxon>Gymnopilus</taxon>
    </lineage>
</organism>
<dbReference type="InterPro" id="IPR000254">
    <property type="entry name" value="CBD"/>
</dbReference>
<reference evidence="5 6" key="1">
    <citation type="journal article" date="2018" name="Evol. Lett.">
        <title>Horizontal gene cluster transfer increased hallucinogenic mushroom diversity.</title>
        <authorList>
            <person name="Reynolds H.T."/>
            <person name="Vijayakumar V."/>
            <person name="Gluck-Thaler E."/>
            <person name="Korotkin H.B."/>
            <person name="Matheny P.B."/>
            <person name="Slot J.C."/>
        </authorList>
    </citation>
    <scope>NUCLEOTIDE SEQUENCE [LARGE SCALE GENOMIC DNA]</scope>
    <source>
        <strain evidence="5 6">SRW20</strain>
    </source>
</reference>
<dbReference type="SMART" id="SM00236">
    <property type="entry name" value="fCBD"/>
    <property type="match status" value="1"/>
</dbReference>
<dbReference type="InParanoid" id="A0A409W1U4"/>
<dbReference type="Proteomes" id="UP000284706">
    <property type="component" value="Unassembled WGS sequence"/>
</dbReference>
<dbReference type="GO" id="GO:0030248">
    <property type="term" value="F:cellulose binding"/>
    <property type="evidence" value="ECO:0007669"/>
    <property type="project" value="InterPro"/>
</dbReference>
<comment type="caution">
    <text evidence="5">The sequence shown here is derived from an EMBL/GenBank/DDBJ whole genome shotgun (WGS) entry which is preliminary data.</text>
</comment>
<gene>
    <name evidence="5" type="ORF">CVT26_003777</name>
</gene>
<sequence>MMNKRTFVVILTSLAPAVLAQDTPSPTSTAVLYGLCGGSVWTGPTICPDGSHCQYLNQFWSQCLPGPESTTMPIPTPSPSMTLSGEEAGITPAL</sequence>
<feature type="signal peptide" evidence="3">
    <location>
        <begin position="1"/>
        <end position="20"/>
    </location>
</feature>
<evidence type="ECO:0000256" key="2">
    <source>
        <dbReference type="SAM" id="MobiDB-lite"/>
    </source>
</evidence>
<evidence type="ECO:0000313" key="6">
    <source>
        <dbReference type="Proteomes" id="UP000284706"/>
    </source>
</evidence>
<evidence type="ECO:0000259" key="4">
    <source>
        <dbReference type="PROSITE" id="PS51164"/>
    </source>
</evidence>
<name>A0A409W1U4_9AGAR</name>
<evidence type="ECO:0000256" key="3">
    <source>
        <dbReference type="SAM" id="SignalP"/>
    </source>
</evidence>
<evidence type="ECO:0000256" key="1">
    <source>
        <dbReference type="ARBA" id="ARBA00022729"/>
    </source>
</evidence>
<dbReference type="STRING" id="231916.A0A409W1U4"/>
<dbReference type="InterPro" id="IPR035971">
    <property type="entry name" value="CBD_sf"/>
</dbReference>
<keyword evidence="6" id="KW-1185">Reference proteome</keyword>
<dbReference type="SUPFAM" id="SSF57180">
    <property type="entry name" value="Cellulose-binding domain"/>
    <property type="match status" value="1"/>
</dbReference>
<keyword evidence="1 3" id="KW-0732">Signal</keyword>
<feature type="chain" id="PRO_5019259812" description="CBM1 domain-containing protein" evidence="3">
    <location>
        <begin position="21"/>
        <end position="94"/>
    </location>
</feature>
<feature type="compositionally biased region" description="Low complexity" evidence="2">
    <location>
        <begin position="69"/>
        <end position="84"/>
    </location>
</feature>
<accession>A0A409W1U4</accession>
<proteinExistence type="predicted"/>